<organism evidence="1 2">
    <name type="scientific">Gigaspora margarita</name>
    <dbReference type="NCBI Taxonomy" id="4874"/>
    <lineage>
        <taxon>Eukaryota</taxon>
        <taxon>Fungi</taxon>
        <taxon>Fungi incertae sedis</taxon>
        <taxon>Mucoromycota</taxon>
        <taxon>Glomeromycotina</taxon>
        <taxon>Glomeromycetes</taxon>
        <taxon>Diversisporales</taxon>
        <taxon>Gigasporaceae</taxon>
        <taxon>Gigaspora</taxon>
    </lineage>
</organism>
<evidence type="ECO:0000313" key="1">
    <source>
        <dbReference type="EMBL" id="CAG8842018.1"/>
    </source>
</evidence>
<comment type="caution">
    <text evidence="1">The sequence shown here is derived from an EMBL/GenBank/DDBJ whole genome shotgun (WGS) entry which is preliminary data.</text>
</comment>
<evidence type="ECO:0000313" key="2">
    <source>
        <dbReference type="Proteomes" id="UP000789901"/>
    </source>
</evidence>
<protein>
    <submittedName>
        <fullName evidence="1">3475_t:CDS:1</fullName>
    </submittedName>
</protein>
<keyword evidence="2" id="KW-1185">Reference proteome</keyword>
<feature type="non-terminal residue" evidence="1">
    <location>
        <position position="1"/>
    </location>
</feature>
<name>A0ABN7WWI3_GIGMA</name>
<dbReference type="EMBL" id="CAJVQB010067648">
    <property type="protein sequence ID" value="CAG8842018.1"/>
    <property type="molecule type" value="Genomic_DNA"/>
</dbReference>
<proteinExistence type="predicted"/>
<sequence>LETVKPKVGDVNEDKGKNANITEVCKNDEVSGNLTNNMGKSNTRRFCGAGEVPE</sequence>
<accession>A0ABN7WWI3</accession>
<dbReference type="Proteomes" id="UP000789901">
    <property type="component" value="Unassembled WGS sequence"/>
</dbReference>
<gene>
    <name evidence="1" type="ORF">GMARGA_LOCUS35761</name>
</gene>
<reference evidence="1 2" key="1">
    <citation type="submission" date="2021-06" db="EMBL/GenBank/DDBJ databases">
        <authorList>
            <person name="Kallberg Y."/>
            <person name="Tangrot J."/>
            <person name="Rosling A."/>
        </authorList>
    </citation>
    <scope>NUCLEOTIDE SEQUENCE [LARGE SCALE GENOMIC DNA]</scope>
    <source>
        <strain evidence="1 2">120-4 pot B 10/14</strain>
    </source>
</reference>